<evidence type="ECO:0000256" key="4">
    <source>
        <dbReference type="ARBA" id="ARBA00022776"/>
    </source>
</evidence>
<evidence type="ECO:0000256" key="9">
    <source>
        <dbReference type="SAM" id="SignalP"/>
    </source>
</evidence>
<comment type="caution">
    <text evidence="11">The sequence shown here is derived from an EMBL/GenBank/DDBJ whole genome shotgun (WGS) entry which is preliminary data.</text>
</comment>
<evidence type="ECO:0000259" key="10">
    <source>
        <dbReference type="PROSITE" id="PS50897"/>
    </source>
</evidence>
<name>A0AAV9GX66_9PEZI</name>
<feature type="chain" id="PRO_5043978872" description="Anaphase-promoting complex subunit 5" evidence="9">
    <location>
        <begin position="24"/>
        <end position="782"/>
    </location>
</feature>
<keyword evidence="4" id="KW-0498">Mitosis</keyword>
<evidence type="ECO:0000256" key="7">
    <source>
        <dbReference type="ARBA" id="ARBA00031069"/>
    </source>
</evidence>
<dbReference type="GO" id="GO:0070979">
    <property type="term" value="P:protein K11-linked ubiquitination"/>
    <property type="evidence" value="ECO:0007669"/>
    <property type="project" value="TreeGrafter"/>
</dbReference>
<dbReference type="Pfam" id="PF12862">
    <property type="entry name" value="ANAPC5"/>
    <property type="match status" value="1"/>
</dbReference>
<protein>
    <recommendedName>
        <fullName evidence="2">Anaphase-promoting complex subunit 5</fullName>
    </recommendedName>
    <alternativeName>
        <fullName evidence="7">Cyclosome subunit 5</fullName>
    </alternativeName>
</protein>
<dbReference type="Gene3D" id="1.25.40.10">
    <property type="entry name" value="Tetratricopeptide repeat domain"/>
    <property type="match status" value="1"/>
</dbReference>
<dbReference type="Proteomes" id="UP001321760">
    <property type="component" value="Unassembled WGS sequence"/>
</dbReference>
<evidence type="ECO:0000313" key="12">
    <source>
        <dbReference type="Proteomes" id="UP001321760"/>
    </source>
</evidence>
<keyword evidence="9" id="KW-0732">Signal</keyword>
<dbReference type="PANTHER" id="PTHR12830:SF9">
    <property type="entry name" value="ANAPHASE-PROMOTING COMPLEX SUBUNIT 5"/>
    <property type="match status" value="1"/>
</dbReference>
<organism evidence="11 12">
    <name type="scientific">Podospora aff. communis PSN243</name>
    <dbReference type="NCBI Taxonomy" id="3040156"/>
    <lineage>
        <taxon>Eukaryota</taxon>
        <taxon>Fungi</taxon>
        <taxon>Dikarya</taxon>
        <taxon>Ascomycota</taxon>
        <taxon>Pezizomycotina</taxon>
        <taxon>Sordariomycetes</taxon>
        <taxon>Sordariomycetidae</taxon>
        <taxon>Sordariales</taxon>
        <taxon>Podosporaceae</taxon>
        <taxon>Podospora</taxon>
    </lineage>
</organism>
<reference evidence="11" key="2">
    <citation type="submission" date="2023-05" db="EMBL/GenBank/DDBJ databases">
        <authorList>
            <consortium name="Lawrence Berkeley National Laboratory"/>
            <person name="Steindorff A."/>
            <person name="Hensen N."/>
            <person name="Bonometti L."/>
            <person name="Westerberg I."/>
            <person name="Brannstrom I.O."/>
            <person name="Guillou S."/>
            <person name="Cros-Aarteil S."/>
            <person name="Calhoun S."/>
            <person name="Haridas S."/>
            <person name="Kuo A."/>
            <person name="Mondo S."/>
            <person name="Pangilinan J."/>
            <person name="Riley R."/>
            <person name="Labutti K."/>
            <person name="Andreopoulos B."/>
            <person name="Lipzen A."/>
            <person name="Chen C."/>
            <person name="Yanf M."/>
            <person name="Daum C."/>
            <person name="Ng V."/>
            <person name="Clum A."/>
            <person name="Ohm R."/>
            <person name="Martin F."/>
            <person name="Silar P."/>
            <person name="Natvig D."/>
            <person name="Lalanne C."/>
            <person name="Gautier V."/>
            <person name="Ament-Velasquez S.L."/>
            <person name="Kruys A."/>
            <person name="Hutchinson M.I."/>
            <person name="Powell A.J."/>
            <person name="Barry K."/>
            <person name="Miller A.N."/>
            <person name="Grigoriev I.V."/>
            <person name="Debuchy R."/>
            <person name="Gladieux P."/>
            <person name="Thoren M.H."/>
            <person name="Johannesson H."/>
        </authorList>
    </citation>
    <scope>NUCLEOTIDE SEQUENCE</scope>
    <source>
        <strain evidence="11">PSN243</strain>
    </source>
</reference>
<keyword evidence="12" id="KW-1185">Reference proteome</keyword>
<feature type="domain" description="CTLH" evidence="10">
    <location>
        <begin position="567"/>
        <end position="611"/>
    </location>
</feature>
<keyword evidence="6" id="KW-0131">Cell cycle</keyword>
<evidence type="ECO:0000256" key="1">
    <source>
        <dbReference type="ARBA" id="ARBA00007450"/>
    </source>
</evidence>
<proteinExistence type="inferred from homology"/>
<dbReference type="InterPro" id="IPR011990">
    <property type="entry name" value="TPR-like_helical_dom_sf"/>
</dbReference>
<keyword evidence="5" id="KW-0833">Ubl conjugation pathway</keyword>
<evidence type="ECO:0000256" key="5">
    <source>
        <dbReference type="ARBA" id="ARBA00022786"/>
    </source>
</evidence>
<evidence type="ECO:0000313" key="11">
    <source>
        <dbReference type="EMBL" id="KAK4452822.1"/>
    </source>
</evidence>
<reference evidence="11" key="1">
    <citation type="journal article" date="2023" name="Mol. Phylogenet. Evol.">
        <title>Genome-scale phylogeny and comparative genomics of the fungal order Sordariales.</title>
        <authorList>
            <person name="Hensen N."/>
            <person name="Bonometti L."/>
            <person name="Westerberg I."/>
            <person name="Brannstrom I.O."/>
            <person name="Guillou S."/>
            <person name="Cros-Aarteil S."/>
            <person name="Calhoun S."/>
            <person name="Haridas S."/>
            <person name="Kuo A."/>
            <person name="Mondo S."/>
            <person name="Pangilinan J."/>
            <person name="Riley R."/>
            <person name="LaButti K."/>
            <person name="Andreopoulos B."/>
            <person name="Lipzen A."/>
            <person name="Chen C."/>
            <person name="Yan M."/>
            <person name="Daum C."/>
            <person name="Ng V."/>
            <person name="Clum A."/>
            <person name="Steindorff A."/>
            <person name="Ohm R.A."/>
            <person name="Martin F."/>
            <person name="Silar P."/>
            <person name="Natvig D.O."/>
            <person name="Lalanne C."/>
            <person name="Gautier V."/>
            <person name="Ament-Velasquez S.L."/>
            <person name="Kruys A."/>
            <person name="Hutchinson M.I."/>
            <person name="Powell A.J."/>
            <person name="Barry K."/>
            <person name="Miller A.N."/>
            <person name="Grigoriev I.V."/>
            <person name="Debuchy R."/>
            <person name="Gladieux P."/>
            <person name="Hiltunen Thoren M."/>
            <person name="Johannesson H."/>
        </authorList>
    </citation>
    <scope>NUCLEOTIDE SEQUENCE</scope>
    <source>
        <strain evidence="11">PSN243</strain>
    </source>
</reference>
<dbReference type="EMBL" id="MU865922">
    <property type="protein sequence ID" value="KAK4452822.1"/>
    <property type="molecule type" value="Genomic_DNA"/>
</dbReference>
<keyword evidence="3" id="KW-0132">Cell division</keyword>
<evidence type="ECO:0000256" key="3">
    <source>
        <dbReference type="ARBA" id="ARBA00022618"/>
    </source>
</evidence>
<dbReference type="GO" id="GO:0031145">
    <property type="term" value="P:anaphase-promoting complex-dependent catabolic process"/>
    <property type="evidence" value="ECO:0007669"/>
    <property type="project" value="TreeGrafter"/>
</dbReference>
<dbReference type="PROSITE" id="PS50897">
    <property type="entry name" value="CTLH"/>
    <property type="match status" value="1"/>
</dbReference>
<evidence type="ECO:0000256" key="6">
    <source>
        <dbReference type="ARBA" id="ARBA00023306"/>
    </source>
</evidence>
<sequence>MSRHLTPAKIGLLALIELYVEEAVPNDAIVPVINFISSQLLNCSLPNSSSTDTTGGWTKVESSVGLILSIRDFERVLAPFAAVDRLPGRRLWDRLLEKLWGIDSLHALQEFFDHLPDYLAKSKEELRRGDEPHPGIQLSRTSPFGAFLRRCRLEFLRLQFNNAADLWKAFVKYRQPTADHWRRRNPHYGRLSFDSVLMTGEHEWGDHTDELAVVAYGNMLLGTDRDDTTPVSTEDVECLIEGQVDLIHQHGNRVPPELREKFKDLLKQSHTIPSLSHYLTFSDSWKAGDYPTTFDDLHRYFDYTMQDRDKPIYQYALMTLAIVQSDFGCHKEAVATMLETVSTARENRDITCLNFALNWLFHFGRTHPKLVRELESQSMLSSGKETLTFLRVKAKETGMWVLWSSALLGEAKLGMSSGESISTALENMIRSSQIIVERNMKTMIGSHLSVVTTLWDRLGLAYMSGTTCEVFLRCHARHSVFDDELKATCRLAGLLAGRGKYGEAFERLESVEENSLRSSKPSQHWHLYRGLLKLRRDLHHNNLDAADDLLSQLLQTGSETLEPDLVFIIDSMHIETLIRLGDFETAFTKIDRLITELREDDRDIALRIRLLLYKAQVFDCIGRPEKGFTISMRAASMAWRARLLPLLWQAIGALSNIFNALGEFAAASQLLIAVLPRCLETDSVYVAATLYSLLADAWTGQAGEVEIHGARQMHKRTEFMTKAQEALDSGFKYFSLVEDGEKQCEMMAKKATLMKAMGDYARCEDYAARYLALRRDNMARNG</sequence>
<feature type="signal peptide" evidence="9">
    <location>
        <begin position="1"/>
        <end position="23"/>
    </location>
</feature>
<gene>
    <name evidence="11" type="ORF">QBC34DRAFT_397068</name>
</gene>
<dbReference type="GO" id="GO:0045842">
    <property type="term" value="P:positive regulation of mitotic metaphase/anaphase transition"/>
    <property type="evidence" value="ECO:0007669"/>
    <property type="project" value="TreeGrafter"/>
</dbReference>
<dbReference type="PANTHER" id="PTHR12830">
    <property type="entry name" value="ANAPHASE-PROMOTING COMPLEX SUBUNIT 5"/>
    <property type="match status" value="1"/>
</dbReference>
<dbReference type="InterPro" id="IPR037679">
    <property type="entry name" value="Apc5"/>
</dbReference>
<dbReference type="InterPro" id="IPR026000">
    <property type="entry name" value="Apc5_dom"/>
</dbReference>
<comment type="similarity">
    <text evidence="1">Belongs to the APC5 family.</text>
</comment>
<evidence type="ECO:0000256" key="2">
    <source>
        <dbReference type="ARBA" id="ARBA00016066"/>
    </source>
</evidence>
<evidence type="ECO:0000256" key="8">
    <source>
        <dbReference type="ARBA" id="ARBA00045696"/>
    </source>
</evidence>
<dbReference type="InterPro" id="IPR006595">
    <property type="entry name" value="CTLH_C"/>
</dbReference>
<dbReference type="GO" id="GO:0051301">
    <property type="term" value="P:cell division"/>
    <property type="evidence" value="ECO:0007669"/>
    <property type="project" value="UniProtKB-KW"/>
</dbReference>
<comment type="function">
    <text evidence="8">Component of the anaphase promoting complex/cyclosome (APC/C), a cell cycle-regulated E3 ubiquitin ligase that controls progression through mitosis and the G1 phase of the cell cycle. The APC/C complex acts by mediating ubiquitination and subsequent degradation of target proteins: it mainly mediates the formation of 'Lys-11'-linked polyubiquitin chains and, to a lower extent, the formation of 'Lys-48'- and 'Lys-63'-linked polyubiquitin chains. The APC/C complex catalyzes assembly of branched 'Lys-11'-/'Lys-48'-linked branched ubiquitin chains on target proteins.</text>
</comment>
<dbReference type="GO" id="GO:0005680">
    <property type="term" value="C:anaphase-promoting complex"/>
    <property type="evidence" value="ECO:0007669"/>
    <property type="project" value="InterPro"/>
</dbReference>
<dbReference type="AlphaFoldDB" id="A0AAV9GX66"/>
<accession>A0AAV9GX66</accession>